<accession>Q6K2Y9</accession>
<dbReference type="EMBL" id="AP005743">
    <property type="protein sequence ID" value="BAD23581.1"/>
    <property type="molecule type" value="Genomic_DNA"/>
</dbReference>
<name>Q6K2Y9_ORYSJ</name>
<proteinExistence type="predicted"/>
<reference evidence="3" key="1">
    <citation type="journal article" date="2005" name="Nature">
        <title>The map-based sequence of the rice genome.</title>
        <authorList>
            <consortium name="International rice genome sequencing project (IRGSP)"/>
            <person name="Matsumoto T."/>
            <person name="Wu J."/>
            <person name="Kanamori H."/>
            <person name="Katayose Y."/>
            <person name="Fujisawa M."/>
            <person name="Namiki N."/>
            <person name="Mizuno H."/>
            <person name="Yamamoto K."/>
            <person name="Antonio B.A."/>
            <person name="Baba T."/>
            <person name="Sakata K."/>
            <person name="Nagamura Y."/>
            <person name="Aoki H."/>
            <person name="Arikawa K."/>
            <person name="Arita K."/>
            <person name="Bito T."/>
            <person name="Chiden Y."/>
            <person name="Fujitsuka N."/>
            <person name="Fukunaka R."/>
            <person name="Hamada M."/>
            <person name="Harada C."/>
            <person name="Hayashi A."/>
            <person name="Hijishita S."/>
            <person name="Honda M."/>
            <person name="Hosokawa S."/>
            <person name="Ichikawa Y."/>
            <person name="Idonuma A."/>
            <person name="Iijima M."/>
            <person name="Ikeda M."/>
            <person name="Ikeno M."/>
            <person name="Ito K."/>
            <person name="Ito S."/>
            <person name="Ito T."/>
            <person name="Ito Y."/>
            <person name="Ito Y."/>
            <person name="Iwabuchi A."/>
            <person name="Kamiya K."/>
            <person name="Karasawa W."/>
            <person name="Kurita K."/>
            <person name="Katagiri S."/>
            <person name="Kikuta A."/>
            <person name="Kobayashi H."/>
            <person name="Kobayashi N."/>
            <person name="Machita K."/>
            <person name="Maehara T."/>
            <person name="Masukawa M."/>
            <person name="Mizubayashi T."/>
            <person name="Mukai Y."/>
            <person name="Nagasaki H."/>
            <person name="Nagata Y."/>
            <person name="Naito S."/>
            <person name="Nakashima M."/>
            <person name="Nakama Y."/>
            <person name="Nakamichi Y."/>
            <person name="Nakamura M."/>
            <person name="Meguro A."/>
            <person name="Negishi M."/>
            <person name="Ohta I."/>
            <person name="Ohta T."/>
            <person name="Okamoto M."/>
            <person name="Ono N."/>
            <person name="Saji S."/>
            <person name="Sakaguchi M."/>
            <person name="Sakai K."/>
            <person name="Shibata M."/>
            <person name="Shimokawa T."/>
            <person name="Song J."/>
            <person name="Takazaki Y."/>
            <person name="Terasawa K."/>
            <person name="Tsugane M."/>
            <person name="Tsuji K."/>
            <person name="Ueda S."/>
            <person name="Waki K."/>
            <person name="Yamagata H."/>
            <person name="Yamamoto M."/>
            <person name="Yamamoto S."/>
            <person name="Yamane H."/>
            <person name="Yoshiki S."/>
            <person name="Yoshihara R."/>
            <person name="Yukawa K."/>
            <person name="Zhong H."/>
            <person name="Yano M."/>
            <person name="Yuan Q."/>
            <person name="Ouyang S."/>
            <person name="Liu J."/>
            <person name="Jones K.M."/>
            <person name="Gansberger K."/>
            <person name="Moffat K."/>
            <person name="Hill J."/>
            <person name="Bera J."/>
            <person name="Fadrosh D."/>
            <person name="Jin S."/>
            <person name="Johri S."/>
            <person name="Kim M."/>
            <person name="Overton L."/>
            <person name="Reardon M."/>
            <person name="Tsitrin T."/>
            <person name="Vuong H."/>
            <person name="Weaver B."/>
            <person name="Ciecko A."/>
            <person name="Tallon L."/>
            <person name="Jackson J."/>
            <person name="Pai G."/>
            <person name="Aken S.V."/>
            <person name="Utterback T."/>
            <person name="Reidmuller S."/>
            <person name="Feldblyum T."/>
            <person name="Hsiao J."/>
            <person name="Zismann V."/>
            <person name="Iobst S."/>
            <person name="de Vazeille A.R."/>
            <person name="Buell C.R."/>
            <person name="Ying K."/>
            <person name="Li Y."/>
            <person name="Lu T."/>
            <person name="Huang Y."/>
            <person name="Zhao Q."/>
            <person name="Feng Q."/>
            <person name="Zhang L."/>
            <person name="Zhu J."/>
            <person name="Weng Q."/>
            <person name="Mu J."/>
            <person name="Lu Y."/>
            <person name="Fan D."/>
            <person name="Liu Y."/>
            <person name="Guan J."/>
            <person name="Zhang Y."/>
            <person name="Yu S."/>
            <person name="Liu X."/>
            <person name="Zhang Y."/>
            <person name="Hong G."/>
            <person name="Han B."/>
            <person name="Choisne N."/>
            <person name="Demange N."/>
            <person name="Orjeda G."/>
            <person name="Samain S."/>
            <person name="Cattolico L."/>
            <person name="Pelletier E."/>
            <person name="Couloux A."/>
            <person name="Segurens B."/>
            <person name="Wincker P."/>
            <person name="D'Hont A."/>
            <person name="Scarpelli C."/>
            <person name="Weissenbach J."/>
            <person name="Salanoubat M."/>
            <person name="Quetier F."/>
            <person name="Yu Y."/>
            <person name="Kim H.R."/>
            <person name="Rambo T."/>
            <person name="Currie J."/>
            <person name="Collura K."/>
            <person name="Luo M."/>
            <person name="Yang T."/>
            <person name="Ammiraju J.S.S."/>
            <person name="Engler F."/>
            <person name="Soderlund C."/>
            <person name="Wing R.A."/>
            <person name="Palmer L.E."/>
            <person name="de la Bastide M."/>
            <person name="Spiegel L."/>
            <person name="Nascimento L."/>
            <person name="Zutavern T."/>
            <person name="O'Shaughnessy A."/>
            <person name="Dike S."/>
            <person name="Dedhia N."/>
            <person name="Preston R."/>
            <person name="Balija V."/>
            <person name="McCombie W.R."/>
            <person name="Chow T."/>
            <person name="Chen H."/>
            <person name="Chung M."/>
            <person name="Chen C."/>
            <person name="Shaw J."/>
            <person name="Wu H."/>
            <person name="Hsiao K."/>
            <person name="Chao Y."/>
            <person name="Chu M."/>
            <person name="Cheng C."/>
            <person name="Hour A."/>
            <person name="Lee P."/>
            <person name="Lin S."/>
            <person name="Lin Y."/>
            <person name="Liou J."/>
            <person name="Liu S."/>
            <person name="Hsing Y."/>
            <person name="Raghuvanshi S."/>
            <person name="Mohanty A."/>
            <person name="Bharti A.K."/>
            <person name="Gaur A."/>
            <person name="Gupta V."/>
            <person name="Kumar D."/>
            <person name="Ravi V."/>
            <person name="Vij S."/>
            <person name="Kapur A."/>
            <person name="Khurana P."/>
            <person name="Khurana P."/>
            <person name="Khurana J.P."/>
            <person name="Tyagi A.K."/>
            <person name="Gaikwad K."/>
            <person name="Singh A."/>
            <person name="Dalal V."/>
            <person name="Srivastava S."/>
            <person name="Dixit A."/>
            <person name="Pal A.K."/>
            <person name="Ghazi I.A."/>
            <person name="Yadav M."/>
            <person name="Pandit A."/>
            <person name="Bhargava A."/>
            <person name="Sureshbabu K."/>
            <person name="Batra K."/>
            <person name="Sharma T.R."/>
            <person name="Mohapatra T."/>
            <person name="Singh N.K."/>
            <person name="Messing J."/>
            <person name="Nelson A.B."/>
            <person name="Fuks G."/>
            <person name="Kavchok S."/>
            <person name="Keizer G."/>
            <person name="Linton E."/>
            <person name="Llaca V."/>
            <person name="Song R."/>
            <person name="Tanyolac B."/>
            <person name="Young S."/>
            <person name="Ho-Il K."/>
            <person name="Hahn J.H."/>
            <person name="Sangsakoo G."/>
            <person name="Vanavichit A."/>
            <person name="de Mattos Luiz.A.T."/>
            <person name="Zimmer P.D."/>
            <person name="Malone G."/>
            <person name="Dellagostin O."/>
            <person name="de Oliveira A.C."/>
            <person name="Bevan M."/>
            <person name="Bancroft I."/>
            <person name="Minx P."/>
            <person name="Cordum H."/>
            <person name="Wilson R."/>
            <person name="Cheng Z."/>
            <person name="Jin W."/>
            <person name="Jiang J."/>
            <person name="Leong S.A."/>
            <person name="Iwama H."/>
            <person name="Gojobori T."/>
            <person name="Itoh T."/>
            <person name="Niimura Y."/>
            <person name="Fujii Y."/>
            <person name="Habara T."/>
            <person name="Sakai H."/>
            <person name="Sato Y."/>
            <person name="Wilson G."/>
            <person name="Kumar K."/>
            <person name="McCouch S."/>
            <person name="Juretic N."/>
            <person name="Hoen D."/>
            <person name="Wright S."/>
            <person name="Bruskiewich R."/>
            <person name="Bureau T."/>
            <person name="Miyao A."/>
            <person name="Hirochika H."/>
            <person name="Nishikawa T."/>
            <person name="Kadowaki K."/>
            <person name="Sugiura M."/>
            <person name="Burr B."/>
            <person name="Sasaki T."/>
        </authorList>
    </citation>
    <scope>NUCLEOTIDE SEQUENCE [LARGE SCALE GENOMIC DNA]</scope>
    <source>
        <strain evidence="3">cv. Nipponbare</strain>
    </source>
</reference>
<feature type="region of interest" description="Disordered" evidence="1">
    <location>
        <begin position="20"/>
        <end position="221"/>
    </location>
</feature>
<dbReference type="Proteomes" id="UP000000763">
    <property type="component" value="Chromosome 2"/>
</dbReference>
<evidence type="ECO:0000256" key="1">
    <source>
        <dbReference type="SAM" id="MobiDB-lite"/>
    </source>
</evidence>
<protein>
    <submittedName>
        <fullName evidence="2">Splicing coactivator subunit-like protein</fullName>
    </submittedName>
</protein>
<feature type="compositionally biased region" description="Basic residues" evidence="1">
    <location>
        <begin position="171"/>
        <end position="184"/>
    </location>
</feature>
<dbReference type="AlphaFoldDB" id="Q6K2Y9"/>
<reference evidence="3" key="2">
    <citation type="journal article" date="2008" name="Nucleic Acids Res.">
        <title>The rice annotation project database (RAP-DB): 2008 update.</title>
        <authorList>
            <consortium name="The rice annotation project (RAP)"/>
        </authorList>
    </citation>
    <scope>GENOME REANNOTATION</scope>
    <source>
        <strain evidence="3">cv. Nipponbare</strain>
    </source>
</reference>
<evidence type="ECO:0000313" key="2">
    <source>
        <dbReference type="EMBL" id="BAD23581.1"/>
    </source>
</evidence>
<organism evidence="2 3">
    <name type="scientific">Oryza sativa subsp. japonica</name>
    <name type="common">Rice</name>
    <dbReference type="NCBI Taxonomy" id="39947"/>
    <lineage>
        <taxon>Eukaryota</taxon>
        <taxon>Viridiplantae</taxon>
        <taxon>Streptophyta</taxon>
        <taxon>Embryophyta</taxon>
        <taxon>Tracheophyta</taxon>
        <taxon>Spermatophyta</taxon>
        <taxon>Magnoliopsida</taxon>
        <taxon>Liliopsida</taxon>
        <taxon>Poales</taxon>
        <taxon>Poaceae</taxon>
        <taxon>BOP clade</taxon>
        <taxon>Oryzoideae</taxon>
        <taxon>Oryzeae</taxon>
        <taxon>Oryzinae</taxon>
        <taxon>Oryza</taxon>
        <taxon>Oryza sativa</taxon>
    </lineage>
</organism>
<gene>
    <name evidence="2" type="primary">P0543C11.25</name>
</gene>
<evidence type="ECO:0000313" key="3">
    <source>
        <dbReference type="Proteomes" id="UP000000763"/>
    </source>
</evidence>
<sequence>MDIYEFLHLNFNLKSDLLRQPGERSARTGSTGVGPTRQPLGPRWTGSTRLTPAGAVGPTRQPHLRARAADGRAPHGSHGARPKAAFPAQPTGGGVPAPLWSPAAAIGTAERRPREGRGGGNEMGGPRLTPGRRRRRERRPERKKAAARHGSTGTAAFWRSAGETEGWTRSARTRRSRRRRRRGGRRSEATTAADRSSAVTAERESDGASSIPAERESGEWRKRWREARGAFI</sequence>